<dbReference type="Pfam" id="PF00027">
    <property type="entry name" value="cNMP_binding"/>
    <property type="match status" value="1"/>
</dbReference>
<dbReference type="SMART" id="SM00100">
    <property type="entry name" value="cNMP"/>
    <property type="match status" value="1"/>
</dbReference>
<dbReference type="GO" id="GO:0044877">
    <property type="term" value="F:protein-containing complex binding"/>
    <property type="evidence" value="ECO:0007669"/>
    <property type="project" value="TreeGrafter"/>
</dbReference>
<feature type="transmembrane region" description="Helical" evidence="9">
    <location>
        <begin position="379"/>
        <end position="398"/>
    </location>
</feature>
<keyword evidence="6 9" id="KW-0472">Membrane</keyword>
<feature type="transmembrane region" description="Helical" evidence="9">
    <location>
        <begin position="113"/>
        <end position="138"/>
    </location>
</feature>
<keyword evidence="5" id="KW-0406">Ion transport</keyword>
<keyword evidence="12" id="KW-1185">Reference proteome</keyword>
<dbReference type="Proteomes" id="UP000628448">
    <property type="component" value="Unassembled WGS sequence"/>
</dbReference>
<feature type="transmembrane region" description="Helical" evidence="9">
    <location>
        <begin position="23"/>
        <end position="43"/>
    </location>
</feature>
<name>A0A931GUN3_9BACT</name>
<comment type="caution">
    <text evidence="11">The sequence shown here is derived from an EMBL/GenBank/DDBJ whole genome shotgun (WGS) entry which is preliminary data.</text>
</comment>
<dbReference type="RefSeq" id="WP_196989595.1">
    <property type="nucleotide sequence ID" value="NZ_JADWYR010000001.1"/>
</dbReference>
<dbReference type="PROSITE" id="PS00889">
    <property type="entry name" value="CNMP_BINDING_2"/>
    <property type="match status" value="1"/>
</dbReference>
<keyword evidence="2" id="KW-0813">Transport</keyword>
<evidence type="ECO:0000256" key="8">
    <source>
        <dbReference type="ARBA" id="ARBA00023303"/>
    </source>
</evidence>
<evidence type="ECO:0000313" key="12">
    <source>
        <dbReference type="Proteomes" id="UP000628448"/>
    </source>
</evidence>
<dbReference type="PROSITE" id="PS50042">
    <property type="entry name" value="CNMP_BINDING_3"/>
    <property type="match status" value="1"/>
</dbReference>
<evidence type="ECO:0000256" key="9">
    <source>
        <dbReference type="SAM" id="Phobius"/>
    </source>
</evidence>
<dbReference type="PANTHER" id="PTHR45638:SF11">
    <property type="entry name" value="CYCLIC NUCLEOTIDE-GATED CATION CHANNEL SUBUNIT A"/>
    <property type="match status" value="1"/>
</dbReference>
<dbReference type="InterPro" id="IPR018488">
    <property type="entry name" value="cNMP-bd_CS"/>
</dbReference>
<feature type="transmembrane region" description="Helical" evidence="9">
    <location>
        <begin position="87"/>
        <end position="107"/>
    </location>
</feature>
<feature type="transmembrane region" description="Helical" evidence="9">
    <location>
        <begin position="171"/>
        <end position="192"/>
    </location>
</feature>
<dbReference type="Gene3D" id="1.25.10.10">
    <property type="entry name" value="Leucine-rich Repeat Variant"/>
    <property type="match status" value="1"/>
</dbReference>
<dbReference type="InterPro" id="IPR016024">
    <property type="entry name" value="ARM-type_fold"/>
</dbReference>
<evidence type="ECO:0000256" key="4">
    <source>
        <dbReference type="ARBA" id="ARBA00022989"/>
    </source>
</evidence>
<evidence type="ECO:0000256" key="3">
    <source>
        <dbReference type="ARBA" id="ARBA00022692"/>
    </source>
</evidence>
<evidence type="ECO:0000256" key="6">
    <source>
        <dbReference type="ARBA" id="ARBA00023136"/>
    </source>
</evidence>
<dbReference type="CDD" id="cd00038">
    <property type="entry name" value="CAP_ED"/>
    <property type="match status" value="1"/>
</dbReference>
<dbReference type="GO" id="GO:0016020">
    <property type="term" value="C:membrane"/>
    <property type="evidence" value="ECO:0007669"/>
    <property type="project" value="UniProtKB-SubCell"/>
</dbReference>
<dbReference type="SUPFAM" id="SSF103473">
    <property type="entry name" value="MFS general substrate transporter"/>
    <property type="match status" value="1"/>
</dbReference>
<dbReference type="SUPFAM" id="SSF51206">
    <property type="entry name" value="cAMP-binding domain-like"/>
    <property type="match status" value="1"/>
</dbReference>
<comment type="subcellular location">
    <subcellularLocation>
        <location evidence="1">Membrane</location>
        <topology evidence="1">Multi-pass membrane protein</topology>
    </subcellularLocation>
</comment>
<dbReference type="InterPro" id="IPR014710">
    <property type="entry name" value="RmlC-like_jellyroll"/>
</dbReference>
<dbReference type="InterPro" id="IPR011989">
    <property type="entry name" value="ARM-like"/>
</dbReference>
<feature type="transmembrane region" description="Helical" evidence="9">
    <location>
        <begin position="235"/>
        <end position="259"/>
    </location>
</feature>
<keyword evidence="4 9" id="KW-1133">Transmembrane helix</keyword>
<organism evidence="11 12">
    <name type="scientific">Panacibacter microcysteis</name>
    <dbReference type="NCBI Taxonomy" id="2793269"/>
    <lineage>
        <taxon>Bacteria</taxon>
        <taxon>Pseudomonadati</taxon>
        <taxon>Bacteroidota</taxon>
        <taxon>Chitinophagia</taxon>
        <taxon>Chitinophagales</taxon>
        <taxon>Chitinophagaceae</taxon>
        <taxon>Panacibacter</taxon>
    </lineage>
</organism>
<feature type="transmembrane region" description="Helical" evidence="9">
    <location>
        <begin position="55"/>
        <end position="75"/>
    </location>
</feature>
<dbReference type="InterPro" id="IPR050866">
    <property type="entry name" value="CNG_cation_channel"/>
</dbReference>
<reference evidence="11" key="1">
    <citation type="submission" date="2020-11" db="EMBL/GenBank/DDBJ databases">
        <title>Bacterial whole genome sequence for Panacibacter sp. DH6.</title>
        <authorList>
            <person name="Le V."/>
            <person name="Ko S."/>
            <person name="Ahn C.-Y."/>
            <person name="Oh H.-M."/>
        </authorList>
    </citation>
    <scope>NUCLEOTIDE SEQUENCE</scope>
    <source>
        <strain evidence="11">DH6</strain>
    </source>
</reference>
<evidence type="ECO:0000256" key="7">
    <source>
        <dbReference type="ARBA" id="ARBA00023286"/>
    </source>
</evidence>
<keyword evidence="8" id="KW-0407">Ion channel</keyword>
<dbReference type="InterPro" id="IPR036259">
    <property type="entry name" value="MFS_trans_sf"/>
</dbReference>
<keyword evidence="7" id="KW-1071">Ligand-gated ion channel</keyword>
<feature type="domain" description="Cyclic nucleotide-binding" evidence="10">
    <location>
        <begin position="941"/>
        <end position="1057"/>
    </location>
</feature>
<evidence type="ECO:0000256" key="2">
    <source>
        <dbReference type="ARBA" id="ARBA00022448"/>
    </source>
</evidence>
<dbReference type="GO" id="GO:0005221">
    <property type="term" value="F:intracellularly cyclic nucleotide-activated monoatomic cation channel activity"/>
    <property type="evidence" value="ECO:0007669"/>
    <property type="project" value="InterPro"/>
</dbReference>
<keyword evidence="3 9" id="KW-0812">Transmembrane</keyword>
<sequence length="1073" mass="121106">MTLEAIARLLNVRKEERWLVAKLFWMQFFQGAGTAFFFTSAYATFLSRHEVSDLTFVYICTSLALWLTGYIYSKLEHRYSIANLSKYIIYFMAGSILLIRLFGYTLPIPRFDYFVLIWFNVLYLLSNLEFWGIAALVFEVRQSKRLFSIISAGDIPAKFIGYTLASLTVSYVGTANLLIPAFLCMLASLPFLNKIIRAGTLHVHEEHHTHNDAHEHAHKESLAVGFIKRFTSNRLIFWLAILAFIMSVCIVVANFSFYSKIKEAYHDDIDFAVFIGAFLAVIRICALIVKLLFTGKLLTTIGVKKSLLFTPIIFAACIVMVIAFRYSLGEGNAVLYMFGATCIVLDVLKTAINSPVFLSVMQPLGTHDRLRSHNIVKGIMDPFAYLFSGVLLFELIQIQHGIDIIALAYFLLGFAVLWIISIFFLDREYYNTVLKAITSKFYTSADLSLDEPETLSLIRKKLLDANEPEVIHILRLIRFRNIGVLDEQLLSHLLKHPSDNVKDELLVLFQEGLIEINTAAIKEILLHKNIRAAVKHSAFAAICKKGNEDDFVFANINNADAFIGSEALGTLLSNANGKYYHEVAKIVIEKCTAANSKERIIAAAAIAKAKQPLFRDQLITLVNDTDETVAVAAISEAGKWPDVQIVETLLSRLKQHDKAVYKALLQNGELAVPVITGYLRSKEAGFEERRQLIRICGIIGGHAGINNLAELYHTLPEHTNTITKAIYHGRQKAGTGSHLQLQTVAENAIANAATILQLQKKAAEHTTGLPLISNSLAIELQEIRDNVLYLFAILFKDQEIDKIRRSLSVDNKEQNANAFEMLEMAVPRKLSHDFIIIYEKGDIEHRISQLNHKQALSIQTQDDIPAHILSSTHTPFFDWSKACAAYTLHKAQMNYDAALLKKYLFAENILLKETVHFTLNNVMTNKLLLLEKVLVLKSTSIFSETPEHILADLAPLMQEVEYKEGERIFEENAIGDSMYIIYQGSVRIHKGETTLIIFDKENDIFGELSLFDAEKRSASATAFTDCYLFKIDQLPFYELLETRPEIIKGAVKMLCKRLRAQNERTVLLQNTGK</sequence>
<feature type="transmembrane region" description="Helical" evidence="9">
    <location>
        <begin position="271"/>
        <end position="294"/>
    </location>
</feature>
<protein>
    <submittedName>
        <fullName evidence="11">Cyclic nucleotide-binding domain-containing protein</fullName>
    </submittedName>
</protein>
<dbReference type="AlphaFoldDB" id="A0A931GUN3"/>
<evidence type="ECO:0000256" key="1">
    <source>
        <dbReference type="ARBA" id="ARBA00004141"/>
    </source>
</evidence>
<evidence type="ECO:0000313" key="11">
    <source>
        <dbReference type="EMBL" id="MBG9375550.1"/>
    </source>
</evidence>
<dbReference type="InterPro" id="IPR018490">
    <property type="entry name" value="cNMP-bd_dom_sf"/>
</dbReference>
<dbReference type="SUPFAM" id="SSF48371">
    <property type="entry name" value="ARM repeat"/>
    <property type="match status" value="1"/>
</dbReference>
<proteinExistence type="predicted"/>
<gene>
    <name evidence="11" type="ORF">I5907_04850</name>
</gene>
<evidence type="ECO:0000256" key="5">
    <source>
        <dbReference type="ARBA" id="ARBA00023065"/>
    </source>
</evidence>
<dbReference type="PANTHER" id="PTHR45638">
    <property type="entry name" value="CYCLIC NUCLEOTIDE-GATED CATION CHANNEL SUBUNIT A"/>
    <property type="match status" value="1"/>
</dbReference>
<dbReference type="Gene3D" id="2.60.120.10">
    <property type="entry name" value="Jelly Rolls"/>
    <property type="match status" value="1"/>
</dbReference>
<dbReference type="CDD" id="cd06174">
    <property type="entry name" value="MFS"/>
    <property type="match status" value="1"/>
</dbReference>
<dbReference type="InterPro" id="IPR000595">
    <property type="entry name" value="cNMP-bd_dom"/>
</dbReference>
<feature type="transmembrane region" description="Helical" evidence="9">
    <location>
        <begin position="306"/>
        <end position="328"/>
    </location>
</feature>
<evidence type="ECO:0000259" key="10">
    <source>
        <dbReference type="PROSITE" id="PS50042"/>
    </source>
</evidence>
<accession>A0A931GUN3</accession>
<feature type="transmembrane region" description="Helical" evidence="9">
    <location>
        <begin position="404"/>
        <end position="425"/>
    </location>
</feature>
<dbReference type="EMBL" id="JADWYR010000001">
    <property type="protein sequence ID" value="MBG9375550.1"/>
    <property type="molecule type" value="Genomic_DNA"/>
</dbReference>
<feature type="transmembrane region" description="Helical" evidence="9">
    <location>
        <begin position="145"/>
        <end position="165"/>
    </location>
</feature>